<dbReference type="InterPro" id="IPR003594">
    <property type="entry name" value="HATPase_dom"/>
</dbReference>
<gene>
    <name evidence="10" type="ORF">LS48_01720</name>
</gene>
<evidence type="ECO:0000259" key="9">
    <source>
        <dbReference type="PROSITE" id="PS50112"/>
    </source>
</evidence>
<proteinExistence type="predicted"/>
<evidence type="ECO:0000256" key="1">
    <source>
        <dbReference type="ARBA" id="ARBA00000085"/>
    </source>
</evidence>
<dbReference type="PROSITE" id="PS50109">
    <property type="entry name" value="HIS_KIN"/>
    <property type="match status" value="1"/>
</dbReference>
<dbReference type="OrthoDB" id="9808408at2"/>
<accession>A0A137RLY3</accession>
<dbReference type="EMBL" id="JRWG01000001">
    <property type="protein sequence ID" value="KXO01210.1"/>
    <property type="molecule type" value="Genomic_DNA"/>
</dbReference>
<reference evidence="10 11" key="2">
    <citation type="journal article" date="2016" name="Int. J. Syst. Evol. Microbiol.">
        <title>Vitellibacter aquimaris sp. nov., a marine bacterium isolated from seawater.</title>
        <authorList>
            <person name="Thevarajoo S."/>
            <person name="Selvaratnam C."/>
            <person name="Goh K.M."/>
            <person name="Hong K.W."/>
            <person name="Chan X.Y."/>
            <person name="Chan K.G."/>
            <person name="Chong C.S."/>
        </authorList>
    </citation>
    <scope>NUCLEOTIDE SEQUENCE [LARGE SCALE GENOMIC DNA]</scope>
    <source>
        <strain evidence="10 11">D-24</strain>
    </source>
</reference>
<dbReference type="CDD" id="cd00130">
    <property type="entry name" value="PAS"/>
    <property type="match status" value="1"/>
</dbReference>
<dbReference type="PRINTS" id="PR00344">
    <property type="entry name" value="BCTRLSENSOR"/>
</dbReference>
<dbReference type="FunFam" id="3.30.565.10:FF:000006">
    <property type="entry name" value="Sensor histidine kinase WalK"/>
    <property type="match status" value="1"/>
</dbReference>
<dbReference type="EC" id="2.7.13.3" evidence="2"/>
<feature type="domain" description="PAS" evidence="9">
    <location>
        <begin position="8"/>
        <end position="78"/>
    </location>
</feature>
<dbReference type="RefSeq" id="WP_062619327.1">
    <property type="nucleotide sequence ID" value="NZ_JRWG01000001.1"/>
</dbReference>
<dbReference type="InterPro" id="IPR005467">
    <property type="entry name" value="His_kinase_dom"/>
</dbReference>
<dbReference type="InterPro" id="IPR050736">
    <property type="entry name" value="Sensor_HK_Regulatory"/>
</dbReference>
<keyword evidence="11" id="KW-1185">Reference proteome</keyword>
<dbReference type="SMART" id="SM00091">
    <property type="entry name" value="PAS"/>
    <property type="match status" value="1"/>
</dbReference>
<dbReference type="PANTHER" id="PTHR43711:SF26">
    <property type="entry name" value="SENSOR HISTIDINE KINASE RCSC"/>
    <property type="match status" value="1"/>
</dbReference>
<dbReference type="InterPro" id="IPR003661">
    <property type="entry name" value="HisK_dim/P_dom"/>
</dbReference>
<dbReference type="AlphaFoldDB" id="A0A137RLY3"/>
<protein>
    <recommendedName>
        <fullName evidence="2">histidine kinase</fullName>
        <ecNumber evidence="2">2.7.13.3</ecNumber>
    </recommendedName>
</protein>
<keyword evidence="4" id="KW-0808">Transferase</keyword>
<evidence type="ECO:0000256" key="3">
    <source>
        <dbReference type="ARBA" id="ARBA00022553"/>
    </source>
</evidence>
<evidence type="ECO:0000313" key="10">
    <source>
        <dbReference type="EMBL" id="KXO01210.1"/>
    </source>
</evidence>
<dbReference type="Gene3D" id="3.30.565.10">
    <property type="entry name" value="Histidine kinase-like ATPase, C-terminal domain"/>
    <property type="match status" value="1"/>
</dbReference>
<dbReference type="SUPFAM" id="SSF55785">
    <property type="entry name" value="PYP-like sensor domain (PAS domain)"/>
    <property type="match status" value="1"/>
</dbReference>
<dbReference type="PANTHER" id="PTHR43711">
    <property type="entry name" value="TWO-COMPONENT HISTIDINE KINASE"/>
    <property type="match status" value="1"/>
</dbReference>
<dbReference type="PATRIC" id="fig|1548749.3.peg.364"/>
<dbReference type="InterPro" id="IPR036097">
    <property type="entry name" value="HisK_dim/P_sf"/>
</dbReference>
<dbReference type="Gene3D" id="3.30.450.20">
    <property type="entry name" value="PAS domain"/>
    <property type="match status" value="1"/>
</dbReference>
<keyword evidence="6" id="KW-0902">Two-component regulatory system</keyword>
<dbReference type="SUPFAM" id="SSF55874">
    <property type="entry name" value="ATPase domain of HSP90 chaperone/DNA topoisomerase II/histidine kinase"/>
    <property type="match status" value="1"/>
</dbReference>
<feature type="coiled-coil region" evidence="7">
    <location>
        <begin position="126"/>
        <end position="171"/>
    </location>
</feature>
<dbReference type="Pfam" id="PF02518">
    <property type="entry name" value="HATPase_c"/>
    <property type="match status" value="1"/>
</dbReference>
<evidence type="ECO:0000256" key="6">
    <source>
        <dbReference type="ARBA" id="ARBA00023012"/>
    </source>
</evidence>
<dbReference type="GO" id="GO:0006355">
    <property type="term" value="P:regulation of DNA-templated transcription"/>
    <property type="evidence" value="ECO:0007669"/>
    <property type="project" value="InterPro"/>
</dbReference>
<feature type="domain" description="Histidine kinase" evidence="8">
    <location>
        <begin position="192"/>
        <end position="408"/>
    </location>
</feature>
<dbReference type="InterPro" id="IPR000014">
    <property type="entry name" value="PAS"/>
</dbReference>
<dbReference type="STRING" id="1548749.LS48_01720"/>
<dbReference type="SMART" id="SM00387">
    <property type="entry name" value="HATPase_c"/>
    <property type="match status" value="1"/>
</dbReference>
<dbReference type="Gene3D" id="1.10.287.130">
    <property type="match status" value="1"/>
</dbReference>
<organism evidence="10 11">
    <name type="scientific">Aequorivita aquimaris</name>
    <dbReference type="NCBI Taxonomy" id="1548749"/>
    <lineage>
        <taxon>Bacteria</taxon>
        <taxon>Pseudomonadati</taxon>
        <taxon>Bacteroidota</taxon>
        <taxon>Flavobacteriia</taxon>
        <taxon>Flavobacteriales</taxon>
        <taxon>Flavobacteriaceae</taxon>
        <taxon>Aequorivita</taxon>
    </lineage>
</organism>
<evidence type="ECO:0000256" key="4">
    <source>
        <dbReference type="ARBA" id="ARBA00022679"/>
    </source>
</evidence>
<evidence type="ECO:0000259" key="8">
    <source>
        <dbReference type="PROSITE" id="PS50109"/>
    </source>
</evidence>
<evidence type="ECO:0000313" key="11">
    <source>
        <dbReference type="Proteomes" id="UP000070138"/>
    </source>
</evidence>
<dbReference type="PROSITE" id="PS50112">
    <property type="entry name" value="PAS"/>
    <property type="match status" value="1"/>
</dbReference>
<keyword evidence="7" id="KW-0175">Coiled coil</keyword>
<dbReference type="InterPro" id="IPR013767">
    <property type="entry name" value="PAS_fold"/>
</dbReference>
<keyword evidence="5 10" id="KW-0418">Kinase</keyword>
<evidence type="ECO:0000256" key="2">
    <source>
        <dbReference type="ARBA" id="ARBA00012438"/>
    </source>
</evidence>
<dbReference type="Proteomes" id="UP000070138">
    <property type="component" value="Unassembled WGS sequence"/>
</dbReference>
<dbReference type="InterPro" id="IPR035965">
    <property type="entry name" value="PAS-like_dom_sf"/>
</dbReference>
<comment type="caution">
    <text evidence="10">The sequence shown here is derived from an EMBL/GenBank/DDBJ whole genome shotgun (WGS) entry which is preliminary data.</text>
</comment>
<dbReference type="SUPFAM" id="SSF47384">
    <property type="entry name" value="Homodimeric domain of signal transducing histidine kinase"/>
    <property type="match status" value="1"/>
</dbReference>
<dbReference type="GO" id="GO:0000155">
    <property type="term" value="F:phosphorelay sensor kinase activity"/>
    <property type="evidence" value="ECO:0007669"/>
    <property type="project" value="InterPro"/>
</dbReference>
<reference evidence="11" key="1">
    <citation type="submission" date="2014-10" db="EMBL/GenBank/DDBJ databases">
        <title>Genome sequencing of Vitellibacter sp. D-24.</title>
        <authorList>
            <person name="Thevarajoo S."/>
            <person name="Selvaratnam C."/>
            <person name="Goh K.M."/>
            <person name="Chong C.S."/>
        </authorList>
    </citation>
    <scope>NUCLEOTIDE SEQUENCE [LARGE SCALE GENOMIC DNA]</scope>
    <source>
        <strain evidence="11">D-24</strain>
    </source>
</reference>
<keyword evidence="3" id="KW-0597">Phosphoprotein</keyword>
<name>A0A137RLY3_9FLAO</name>
<evidence type="ECO:0000256" key="5">
    <source>
        <dbReference type="ARBA" id="ARBA00022777"/>
    </source>
</evidence>
<dbReference type="InterPro" id="IPR004358">
    <property type="entry name" value="Sig_transdc_His_kin-like_C"/>
</dbReference>
<dbReference type="NCBIfam" id="TIGR00229">
    <property type="entry name" value="sensory_box"/>
    <property type="match status" value="1"/>
</dbReference>
<comment type="catalytic activity">
    <reaction evidence="1">
        <text>ATP + protein L-histidine = ADP + protein N-phospho-L-histidine.</text>
        <dbReference type="EC" id="2.7.13.3"/>
    </reaction>
</comment>
<evidence type="ECO:0000256" key="7">
    <source>
        <dbReference type="SAM" id="Coils"/>
    </source>
</evidence>
<dbReference type="Pfam" id="PF00989">
    <property type="entry name" value="PAS"/>
    <property type="match status" value="1"/>
</dbReference>
<dbReference type="CDD" id="cd00082">
    <property type="entry name" value="HisKA"/>
    <property type="match status" value="1"/>
</dbReference>
<dbReference type="SMART" id="SM00388">
    <property type="entry name" value="HisKA"/>
    <property type="match status" value="1"/>
</dbReference>
<dbReference type="InterPro" id="IPR036890">
    <property type="entry name" value="HATPase_C_sf"/>
</dbReference>
<dbReference type="Pfam" id="PF00512">
    <property type="entry name" value="HisKA"/>
    <property type="match status" value="1"/>
</dbReference>
<dbReference type="CDD" id="cd00075">
    <property type="entry name" value="HATPase"/>
    <property type="match status" value="1"/>
</dbReference>
<sequence>MKVFEEKKGNIFRILSEAISEGIVIVNEKQEIVTSNEAADRMFGYGPKELLGENINLLIPREYRHSHTQQVEEYLEKSDPRQMGHGRDLYGRRKDGSVFPVEAGLNPFEIYGSKYVMALVTDISVRKGQEREIIELNMQLEQKVEARTKELKQTIKELKEEVAKRKEAEYKILESLRKERELNELKTKFLSLVSHEFKTPLSGILTSATLAGKYTETDQQDKREKHLKTIQSKVKYLNNILNDFLSIERLESGKATYKFDTFPLSKVVNEVIYNANMLLKEGQRINYPQNIDDISVNFDEKILELSLTNLINNAIKYSPAHTLIDVEVIKEKEALTIKISDEGMGIPEKEQKYIFNRYFRAENALLDQGTGIGLNIVKSHLESLGGTIIFESEEGKGSTFTITFPNKNTTE</sequence>